<evidence type="ECO:0000313" key="1">
    <source>
        <dbReference type="EMBL" id="KAF5758108.1"/>
    </source>
</evidence>
<keyword evidence="2" id="KW-1185">Reference proteome</keyword>
<organism evidence="1 2">
    <name type="scientific">Helianthus annuus</name>
    <name type="common">Common sunflower</name>
    <dbReference type="NCBI Taxonomy" id="4232"/>
    <lineage>
        <taxon>Eukaryota</taxon>
        <taxon>Viridiplantae</taxon>
        <taxon>Streptophyta</taxon>
        <taxon>Embryophyta</taxon>
        <taxon>Tracheophyta</taxon>
        <taxon>Spermatophyta</taxon>
        <taxon>Magnoliopsida</taxon>
        <taxon>eudicotyledons</taxon>
        <taxon>Gunneridae</taxon>
        <taxon>Pentapetalae</taxon>
        <taxon>asterids</taxon>
        <taxon>campanulids</taxon>
        <taxon>Asterales</taxon>
        <taxon>Asteraceae</taxon>
        <taxon>Asteroideae</taxon>
        <taxon>Heliantheae alliance</taxon>
        <taxon>Heliantheae</taxon>
        <taxon>Helianthus</taxon>
    </lineage>
</organism>
<dbReference type="EMBL" id="MNCJ02000331">
    <property type="protein sequence ID" value="KAF5758108.1"/>
    <property type="molecule type" value="Genomic_DNA"/>
</dbReference>
<sequence>MCALKFLGNTCKWMMIKQMHPNRTHKSTLPHLIYFVLRICKHL</sequence>
<comment type="caution">
    <text evidence="1">The sequence shown here is derived from an EMBL/GenBank/DDBJ whole genome shotgun (WGS) entry which is preliminary data.</text>
</comment>
<reference evidence="1" key="2">
    <citation type="submission" date="2020-06" db="EMBL/GenBank/DDBJ databases">
        <title>Helianthus annuus Genome sequencing and assembly Release 2.</title>
        <authorList>
            <person name="Gouzy J."/>
            <person name="Langlade N."/>
            <person name="Munos S."/>
        </authorList>
    </citation>
    <scope>NUCLEOTIDE SEQUENCE</scope>
    <source>
        <tissue evidence="1">Leaves</tissue>
    </source>
</reference>
<protein>
    <submittedName>
        <fullName evidence="1">Uncharacterized protein</fullName>
    </submittedName>
</protein>
<evidence type="ECO:0000313" key="2">
    <source>
        <dbReference type="Proteomes" id="UP000215914"/>
    </source>
</evidence>
<name>A0A9K3DQ09_HELAN</name>
<dbReference type="Gramene" id="mRNA:HanXRQr2_Chr16g0725541">
    <property type="protein sequence ID" value="mRNA:HanXRQr2_Chr16g0725541"/>
    <property type="gene ID" value="HanXRQr2_Chr16g0725541"/>
</dbReference>
<dbReference type="Proteomes" id="UP000215914">
    <property type="component" value="Unassembled WGS sequence"/>
</dbReference>
<gene>
    <name evidence="1" type="ORF">HanXRQr2_Chr16g0725541</name>
</gene>
<proteinExistence type="predicted"/>
<accession>A0A9K3DQ09</accession>
<dbReference type="AlphaFoldDB" id="A0A9K3DQ09"/>
<reference evidence="1" key="1">
    <citation type="journal article" date="2017" name="Nature">
        <title>The sunflower genome provides insights into oil metabolism, flowering and Asterid evolution.</title>
        <authorList>
            <person name="Badouin H."/>
            <person name="Gouzy J."/>
            <person name="Grassa C.J."/>
            <person name="Murat F."/>
            <person name="Staton S.E."/>
            <person name="Cottret L."/>
            <person name="Lelandais-Briere C."/>
            <person name="Owens G.L."/>
            <person name="Carrere S."/>
            <person name="Mayjonade B."/>
            <person name="Legrand L."/>
            <person name="Gill N."/>
            <person name="Kane N.C."/>
            <person name="Bowers J.E."/>
            <person name="Hubner S."/>
            <person name="Bellec A."/>
            <person name="Berard A."/>
            <person name="Berges H."/>
            <person name="Blanchet N."/>
            <person name="Boniface M.C."/>
            <person name="Brunel D."/>
            <person name="Catrice O."/>
            <person name="Chaidir N."/>
            <person name="Claudel C."/>
            <person name="Donnadieu C."/>
            <person name="Faraut T."/>
            <person name="Fievet G."/>
            <person name="Helmstetter N."/>
            <person name="King M."/>
            <person name="Knapp S.J."/>
            <person name="Lai Z."/>
            <person name="Le Paslier M.C."/>
            <person name="Lippi Y."/>
            <person name="Lorenzon L."/>
            <person name="Mandel J.R."/>
            <person name="Marage G."/>
            <person name="Marchand G."/>
            <person name="Marquand E."/>
            <person name="Bret-Mestries E."/>
            <person name="Morien E."/>
            <person name="Nambeesan S."/>
            <person name="Nguyen T."/>
            <person name="Pegot-Espagnet P."/>
            <person name="Pouilly N."/>
            <person name="Raftis F."/>
            <person name="Sallet E."/>
            <person name="Schiex T."/>
            <person name="Thomas J."/>
            <person name="Vandecasteele C."/>
            <person name="Vares D."/>
            <person name="Vear F."/>
            <person name="Vautrin S."/>
            <person name="Crespi M."/>
            <person name="Mangin B."/>
            <person name="Burke J.M."/>
            <person name="Salse J."/>
            <person name="Munos S."/>
            <person name="Vincourt P."/>
            <person name="Rieseberg L.H."/>
            <person name="Langlade N.B."/>
        </authorList>
    </citation>
    <scope>NUCLEOTIDE SEQUENCE</scope>
    <source>
        <tissue evidence="1">Leaves</tissue>
    </source>
</reference>